<keyword evidence="1 2" id="KW-0175">Coiled coil</keyword>
<dbReference type="SUPFAM" id="SSF90257">
    <property type="entry name" value="Myosin rod fragments"/>
    <property type="match status" value="1"/>
</dbReference>
<feature type="coiled-coil region" evidence="2">
    <location>
        <begin position="89"/>
        <end position="275"/>
    </location>
</feature>
<evidence type="ECO:0000313" key="5">
    <source>
        <dbReference type="Proteomes" id="UP000529728"/>
    </source>
</evidence>
<name>A0A7K4XSX6_REGSA</name>
<evidence type="ECO:0000313" key="4">
    <source>
        <dbReference type="EMBL" id="NWR50055.1"/>
    </source>
</evidence>
<sequence>DGAEGDAGPEQEPVRDVGAEVPQKAKELELMENILTSKQDESWEQRGPRASFSRQERSRLLWEDVSVVEEDATKVTALKLRLDESQKVLLKEREDKLALSKNIEKLEAELSQWKIKYEELNKNKQEVMKQLNILKEIHQDELGRISEDLEDELGARSSMDKKLAELRAEMERLQAENAAEWGRRERLETEKLNLERENKKLRAQIEDLEEVLARKRRQTASALDTDLKTIQAELFEKNKELADLKHIHTKLKKQYQEKMAELAHANRRVEQHEGESVGPRLWGLVLRSELSEGCRQESLWGAAVAVQGNGLGFRAPPGPCCPPAPAAVPGRLRRQQSAPLFGKMRSARFGPDDAGDGTSDPDEDEDLQIQVP</sequence>
<dbReference type="AlphaFoldDB" id="A0A7K4XSX6"/>
<dbReference type="OrthoDB" id="5984396at2759"/>
<gene>
    <name evidence="4" type="primary">Ccdc102a</name>
    <name evidence="4" type="ORF">REGSAT_R09865</name>
</gene>
<proteinExistence type="predicted"/>
<dbReference type="PANTHER" id="PTHR46292">
    <property type="entry name" value="COILED-COIL DOMAIN-CONTAINING PROTEIN 102A"/>
    <property type="match status" value="1"/>
</dbReference>
<feature type="region of interest" description="Disordered" evidence="3">
    <location>
        <begin position="324"/>
        <end position="372"/>
    </location>
</feature>
<comment type="caution">
    <text evidence="4">The sequence shown here is derived from an EMBL/GenBank/DDBJ whole genome shotgun (WGS) entry which is preliminary data.</text>
</comment>
<keyword evidence="5" id="KW-1185">Reference proteome</keyword>
<dbReference type="EMBL" id="VWZN01016301">
    <property type="protein sequence ID" value="NWR50055.1"/>
    <property type="molecule type" value="Genomic_DNA"/>
</dbReference>
<feature type="compositionally biased region" description="Acidic residues" evidence="3">
    <location>
        <begin position="353"/>
        <end position="372"/>
    </location>
</feature>
<feature type="non-terminal residue" evidence="4">
    <location>
        <position position="1"/>
    </location>
</feature>
<dbReference type="Proteomes" id="UP000529728">
    <property type="component" value="Unassembled WGS sequence"/>
</dbReference>
<feature type="compositionally biased region" description="Basic and acidic residues" evidence="3">
    <location>
        <begin position="12"/>
        <end position="21"/>
    </location>
</feature>
<dbReference type="Gene3D" id="1.20.5.340">
    <property type="match status" value="1"/>
</dbReference>
<evidence type="ECO:0000256" key="2">
    <source>
        <dbReference type="SAM" id="Coils"/>
    </source>
</evidence>
<protein>
    <submittedName>
        <fullName evidence="4">C102A protein</fullName>
    </submittedName>
</protein>
<dbReference type="PANTHER" id="PTHR46292:SF3">
    <property type="entry name" value="COILED-COIL DOMAIN-CONTAINING PROTEIN 102A"/>
    <property type="match status" value="1"/>
</dbReference>
<accession>A0A7K4XSX6</accession>
<reference evidence="4 5" key="1">
    <citation type="submission" date="2019-09" db="EMBL/GenBank/DDBJ databases">
        <title>Bird 10,000 Genomes (B10K) Project - Family phase.</title>
        <authorList>
            <person name="Zhang G."/>
        </authorList>
    </citation>
    <scope>NUCLEOTIDE SEQUENCE [LARGE SCALE GENOMIC DNA]</scope>
    <source>
        <strain evidence="4">B10K-DU-001-18</strain>
        <tissue evidence="4">Muscle</tissue>
    </source>
</reference>
<organism evidence="4 5">
    <name type="scientific">Regulus satrapa</name>
    <name type="common">Golden-crowned kinglet</name>
    <dbReference type="NCBI Taxonomy" id="13245"/>
    <lineage>
        <taxon>Eukaryota</taxon>
        <taxon>Metazoa</taxon>
        <taxon>Chordata</taxon>
        <taxon>Craniata</taxon>
        <taxon>Vertebrata</taxon>
        <taxon>Euteleostomi</taxon>
        <taxon>Archelosauria</taxon>
        <taxon>Archosauria</taxon>
        <taxon>Dinosauria</taxon>
        <taxon>Saurischia</taxon>
        <taxon>Theropoda</taxon>
        <taxon>Coelurosauria</taxon>
        <taxon>Aves</taxon>
        <taxon>Neognathae</taxon>
        <taxon>Neoaves</taxon>
        <taxon>Telluraves</taxon>
        <taxon>Australaves</taxon>
        <taxon>Passeriformes</taxon>
        <taxon>Regulidae</taxon>
        <taxon>Regulus</taxon>
    </lineage>
</organism>
<evidence type="ECO:0000256" key="1">
    <source>
        <dbReference type="ARBA" id="ARBA00023054"/>
    </source>
</evidence>
<feature type="region of interest" description="Disordered" evidence="3">
    <location>
        <begin position="1"/>
        <end position="21"/>
    </location>
</feature>
<evidence type="ECO:0000256" key="3">
    <source>
        <dbReference type="SAM" id="MobiDB-lite"/>
    </source>
</evidence>
<feature type="non-terminal residue" evidence="4">
    <location>
        <position position="372"/>
    </location>
</feature>